<dbReference type="AlphaFoldDB" id="A0A2B7XUS4"/>
<name>A0A2B7XUS4_9EURO</name>
<protein>
    <submittedName>
        <fullName evidence="1">Uncharacterized protein</fullName>
    </submittedName>
</protein>
<dbReference type="Proteomes" id="UP000223968">
    <property type="component" value="Unassembled WGS sequence"/>
</dbReference>
<dbReference type="SUPFAM" id="SSF50494">
    <property type="entry name" value="Trypsin-like serine proteases"/>
    <property type="match status" value="1"/>
</dbReference>
<organism evidence="1 2">
    <name type="scientific">Helicocarpus griseus UAMH5409</name>
    <dbReference type="NCBI Taxonomy" id="1447875"/>
    <lineage>
        <taxon>Eukaryota</taxon>
        <taxon>Fungi</taxon>
        <taxon>Dikarya</taxon>
        <taxon>Ascomycota</taxon>
        <taxon>Pezizomycotina</taxon>
        <taxon>Eurotiomycetes</taxon>
        <taxon>Eurotiomycetidae</taxon>
        <taxon>Onygenales</taxon>
        <taxon>Ajellomycetaceae</taxon>
        <taxon>Helicocarpus</taxon>
    </lineage>
</organism>
<gene>
    <name evidence="1" type="ORF">AJ79_04111</name>
</gene>
<dbReference type="InterPro" id="IPR009003">
    <property type="entry name" value="Peptidase_S1_PA"/>
</dbReference>
<comment type="caution">
    <text evidence="1">The sequence shown here is derived from an EMBL/GenBank/DDBJ whole genome shotgun (WGS) entry which is preliminary data.</text>
</comment>
<evidence type="ECO:0000313" key="2">
    <source>
        <dbReference type="Proteomes" id="UP000223968"/>
    </source>
</evidence>
<dbReference type="STRING" id="1447875.A0A2B7XUS4"/>
<reference evidence="1 2" key="1">
    <citation type="submission" date="2017-10" db="EMBL/GenBank/DDBJ databases">
        <title>Comparative genomics in systemic dimorphic fungi from Ajellomycetaceae.</title>
        <authorList>
            <person name="Munoz J.F."/>
            <person name="Mcewen J.G."/>
            <person name="Clay O.K."/>
            <person name="Cuomo C.A."/>
        </authorList>
    </citation>
    <scope>NUCLEOTIDE SEQUENCE [LARGE SCALE GENOMIC DNA]</scope>
    <source>
        <strain evidence="1 2">UAMH5409</strain>
    </source>
</reference>
<dbReference type="OrthoDB" id="4155294at2759"/>
<evidence type="ECO:0000313" key="1">
    <source>
        <dbReference type="EMBL" id="PGH12750.1"/>
    </source>
</evidence>
<sequence length="499" mass="55807">MFPIPVSLPSPDKIEPDYIVVRFSPPIRLPRDSRRKIKPYMETRHLACTTVVIPPSTTDPVREAAAILQSRQFEGIELYYDYHFYRTSIPTSPDFSDSVALSKRVEFGSPLVEQGDLKEIPDELFMLFPNITELEILPPFLVVTVRPLPPKPWPFTVGGLVLLPTQISSSKLEILRGAHGEGQKVLERLDLSRGRDFSEKALKKAIEVFKSLRIRLVDIMWCPTSWSITVTEPMKDKLRLLPSEIGNVVCFYRFEPEVPEPPALTWDDTSPYDDTSYITTSNICLRPGVMLSSSQDVRSDGNIIESNHKLTTSGVLVADHEGQPLVTVGGYVFNGDSLVYHPNSLKGSVIGRIEKHLPTCGISLMKLDRGLRYANETFGSAQTPQGFTLDRFSSCRPPELHVYDRVTMDNPYSGACEGLVVGFGAIFDEDDKGRYILHHWLLFETGLRRLEGCCGSPVVDSNGKVIGLFQHKYSGSPLSVAVSAVELSKLGYRLCRSER</sequence>
<keyword evidence="2" id="KW-1185">Reference proteome</keyword>
<accession>A0A2B7XUS4</accession>
<dbReference type="EMBL" id="PDNB01000054">
    <property type="protein sequence ID" value="PGH12750.1"/>
    <property type="molecule type" value="Genomic_DNA"/>
</dbReference>
<proteinExistence type="predicted"/>